<keyword evidence="3" id="KW-1185">Reference proteome</keyword>
<keyword evidence="1" id="KW-0812">Transmembrane</keyword>
<keyword evidence="1" id="KW-1133">Transmembrane helix</keyword>
<gene>
    <name evidence="2" type="ORF">DENIS_3939</name>
</gene>
<proteinExistence type="predicted"/>
<reference evidence="3" key="1">
    <citation type="submission" date="2017-11" db="EMBL/GenBank/DDBJ databases">
        <authorList>
            <person name="Watanabe M."/>
            <person name="Kojima H."/>
        </authorList>
    </citation>
    <scope>NUCLEOTIDE SEQUENCE [LARGE SCALE GENOMIC DNA]</scope>
    <source>
        <strain evidence="3">Tokyo 01</strain>
    </source>
</reference>
<dbReference type="AlphaFoldDB" id="A0A401G160"/>
<evidence type="ECO:0000313" key="2">
    <source>
        <dbReference type="EMBL" id="GBC62954.1"/>
    </source>
</evidence>
<dbReference type="RefSeq" id="WP_124330079.1">
    <property type="nucleotide sequence ID" value="NZ_BEXT01000001.1"/>
</dbReference>
<evidence type="ECO:0000313" key="3">
    <source>
        <dbReference type="Proteomes" id="UP000288096"/>
    </source>
</evidence>
<organism evidence="2 3">
    <name type="scientific">Desulfonema ishimotonii</name>
    <dbReference type="NCBI Taxonomy" id="45657"/>
    <lineage>
        <taxon>Bacteria</taxon>
        <taxon>Pseudomonadati</taxon>
        <taxon>Thermodesulfobacteriota</taxon>
        <taxon>Desulfobacteria</taxon>
        <taxon>Desulfobacterales</taxon>
        <taxon>Desulfococcaceae</taxon>
        <taxon>Desulfonema</taxon>
    </lineage>
</organism>
<sequence length="61" mass="6943">MKLTDIIIFALIGAIAWTMLTTFKEDERRRQHNPDQEAIAFLMETYGMDQAGAEAIARGRD</sequence>
<accession>A0A401G160</accession>
<dbReference type="EMBL" id="BEXT01000001">
    <property type="protein sequence ID" value="GBC62954.1"/>
    <property type="molecule type" value="Genomic_DNA"/>
</dbReference>
<keyword evidence="1" id="KW-0472">Membrane</keyword>
<evidence type="ECO:0000256" key="1">
    <source>
        <dbReference type="SAM" id="Phobius"/>
    </source>
</evidence>
<comment type="caution">
    <text evidence="2">The sequence shown here is derived from an EMBL/GenBank/DDBJ whole genome shotgun (WGS) entry which is preliminary data.</text>
</comment>
<feature type="transmembrane region" description="Helical" evidence="1">
    <location>
        <begin position="6"/>
        <end position="23"/>
    </location>
</feature>
<protein>
    <submittedName>
        <fullName evidence="2">Uncharacterized protein</fullName>
    </submittedName>
</protein>
<reference evidence="3" key="2">
    <citation type="submission" date="2019-01" db="EMBL/GenBank/DDBJ databases">
        <title>Genome sequence of Desulfonema ishimotonii strain Tokyo 01.</title>
        <authorList>
            <person name="Fukui M."/>
        </authorList>
    </citation>
    <scope>NUCLEOTIDE SEQUENCE [LARGE SCALE GENOMIC DNA]</scope>
    <source>
        <strain evidence="3">Tokyo 01</strain>
    </source>
</reference>
<dbReference type="Proteomes" id="UP000288096">
    <property type="component" value="Unassembled WGS sequence"/>
</dbReference>
<name>A0A401G160_9BACT</name>